<keyword evidence="2" id="KW-1185">Reference proteome</keyword>
<dbReference type="Proteomes" id="UP001187192">
    <property type="component" value="Unassembled WGS sequence"/>
</dbReference>
<organism evidence="1 2">
    <name type="scientific">Ficus carica</name>
    <name type="common">Common fig</name>
    <dbReference type="NCBI Taxonomy" id="3494"/>
    <lineage>
        <taxon>Eukaryota</taxon>
        <taxon>Viridiplantae</taxon>
        <taxon>Streptophyta</taxon>
        <taxon>Embryophyta</taxon>
        <taxon>Tracheophyta</taxon>
        <taxon>Spermatophyta</taxon>
        <taxon>Magnoliopsida</taxon>
        <taxon>eudicotyledons</taxon>
        <taxon>Gunneridae</taxon>
        <taxon>Pentapetalae</taxon>
        <taxon>rosids</taxon>
        <taxon>fabids</taxon>
        <taxon>Rosales</taxon>
        <taxon>Moraceae</taxon>
        <taxon>Ficeae</taxon>
        <taxon>Ficus</taxon>
    </lineage>
</organism>
<reference evidence="1" key="1">
    <citation type="submission" date="2023-07" db="EMBL/GenBank/DDBJ databases">
        <title>draft genome sequence of fig (Ficus carica).</title>
        <authorList>
            <person name="Takahashi T."/>
            <person name="Nishimura K."/>
        </authorList>
    </citation>
    <scope>NUCLEOTIDE SEQUENCE</scope>
</reference>
<sequence length="65" mass="7461">MQNAKEEMERSEERVSESLMFWFLIASDTESNHLSHNDVVFGNLFADVAMCKYFWAGNFAGSVHV</sequence>
<protein>
    <submittedName>
        <fullName evidence="1">Uncharacterized protein</fullName>
    </submittedName>
</protein>
<name>A0AA88ADV2_FICCA</name>
<evidence type="ECO:0000313" key="1">
    <source>
        <dbReference type="EMBL" id="GMN50480.1"/>
    </source>
</evidence>
<gene>
    <name evidence="1" type="ORF">TIFTF001_019631</name>
</gene>
<dbReference type="EMBL" id="BTGU01000034">
    <property type="protein sequence ID" value="GMN50480.1"/>
    <property type="molecule type" value="Genomic_DNA"/>
</dbReference>
<proteinExistence type="predicted"/>
<evidence type="ECO:0000313" key="2">
    <source>
        <dbReference type="Proteomes" id="UP001187192"/>
    </source>
</evidence>
<comment type="caution">
    <text evidence="1">The sequence shown here is derived from an EMBL/GenBank/DDBJ whole genome shotgun (WGS) entry which is preliminary data.</text>
</comment>
<accession>A0AA88ADV2</accession>
<dbReference type="AlphaFoldDB" id="A0AA88ADV2"/>